<protein>
    <submittedName>
        <fullName evidence="1">Uncharacterized protein</fullName>
    </submittedName>
</protein>
<organism evidence="1 2">
    <name type="scientific">Halomicronema hongdechloris C2206</name>
    <dbReference type="NCBI Taxonomy" id="1641165"/>
    <lineage>
        <taxon>Bacteria</taxon>
        <taxon>Bacillati</taxon>
        <taxon>Cyanobacteriota</taxon>
        <taxon>Cyanophyceae</taxon>
        <taxon>Nodosilineales</taxon>
        <taxon>Nodosilineaceae</taxon>
        <taxon>Halomicronema</taxon>
    </lineage>
</organism>
<dbReference type="KEGG" id="hhg:XM38_037050"/>
<gene>
    <name evidence="1" type="ORF">XM38_037050</name>
</gene>
<dbReference type="EMBL" id="CP021983">
    <property type="protein sequence ID" value="ASC72746.1"/>
    <property type="molecule type" value="Genomic_DNA"/>
</dbReference>
<reference evidence="1 2" key="1">
    <citation type="journal article" date="2016" name="Biochim. Biophys. Acta">
        <title>Characterization of red-shifted phycobilisomes isolated from the chlorophyll f-containing cyanobacterium Halomicronema hongdechloris.</title>
        <authorList>
            <person name="Li Y."/>
            <person name="Lin Y."/>
            <person name="Garvey C.J."/>
            <person name="Birch D."/>
            <person name="Corkery R.W."/>
            <person name="Loughlin P.C."/>
            <person name="Scheer H."/>
            <person name="Willows R.D."/>
            <person name="Chen M."/>
        </authorList>
    </citation>
    <scope>NUCLEOTIDE SEQUENCE [LARGE SCALE GENOMIC DNA]</scope>
    <source>
        <strain evidence="1 2">C2206</strain>
    </source>
</reference>
<dbReference type="STRING" id="1641165.XM38_12900"/>
<evidence type="ECO:0000313" key="1">
    <source>
        <dbReference type="EMBL" id="ASC72746.1"/>
    </source>
</evidence>
<keyword evidence="2" id="KW-1185">Reference proteome</keyword>
<sequence length="161" mass="18145">MDYRNFLYQWAVPLLLIAVAGRQLVLSQTQGLSAWHGGGFGMFASVDRDERRLLQVLATDCDGKPLQVELAPPADLVSQQELVRLRTFPDLHRLQALAAQVLEASLQPDASGIYYAHQTMADVAETVCLQQVQVQVWRLRHQRSFGGMWYEPVTPLVEVTR</sequence>
<name>A0A1Z3HR67_9CYAN</name>
<proteinExistence type="predicted"/>
<dbReference type="AlphaFoldDB" id="A0A1Z3HR67"/>
<dbReference type="RefSeq" id="WP_080809853.1">
    <property type="nucleotide sequence ID" value="NZ_CP021983.2"/>
</dbReference>
<dbReference type="Proteomes" id="UP000191901">
    <property type="component" value="Chromosome"/>
</dbReference>
<dbReference type="OrthoDB" id="572942at2"/>
<accession>A0A1Z3HR67</accession>
<evidence type="ECO:0000313" key="2">
    <source>
        <dbReference type="Proteomes" id="UP000191901"/>
    </source>
</evidence>